<feature type="transmembrane region" description="Helical" evidence="5">
    <location>
        <begin position="444"/>
        <end position="462"/>
    </location>
</feature>
<evidence type="ECO:0000313" key="7">
    <source>
        <dbReference type="EMBL" id="KAK7314168.1"/>
    </source>
</evidence>
<evidence type="ECO:0000256" key="3">
    <source>
        <dbReference type="ARBA" id="ARBA00022989"/>
    </source>
</evidence>
<feature type="transmembrane region" description="Helical" evidence="5">
    <location>
        <begin position="205"/>
        <end position="227"/>
    </location>
</feature>
<dbReference type="AlphaFoldDB" id="A0AAN9KCG9"/>
<evidence type="ECO:0000256" key="1">
    <source>
        <dbReference type="ARBA" id="ARBA00004141"/>
    </source>
</evidence>
<dbReference type="Pfam" id="PF00083">
    <property type="entry name" value="Sugar_tr"/>
    <property type="match status" value="1"/>
</dbReference>
<accession>A0AAN9KCG9</accession>
<feature type="transmembrane region" description="Helical" evidence="5">
    <location>
        <begin position="151"/>
        <end position="174"/>
    </location>
</feature>
<dbReference type="EMBL" id="JAYMYQ010000009">
    <property type="protein sequence ID" value="KAK7314168.1"/>
    <property type="molecule type" value="Genomic_DNA"/>
</dbReference>
<dbReference type="InterPro" id="IPR005828">
    <property type="entry name" value="MFS_sugar_transport-like"/>
</dbReference>
<feature type="transmembrane region" description="Helical" evidence="5">
    <location>
        <begin position="180"/>
        <end position="198"/>
    </location>
</feature>
<feature type="domain" description="Major facilitator superfamily (MFS) profile" evidence="6">
    <location>
        <begin position="47"/>
        <end position="493"/>
    </location>
</feature>
<organism evidence="7 8">
    <name type="scientific">Canavalia gladiata</name>
    <name type="common">Sword bean</name>
    <name type="synonym">Dolichos gladiatus</name>
    <dbReference type="NCBI Taxonomy" id="3824"/>
    <lineage>
        <taxon>Eukaryota</taxon>
        <taxon>Viridiplantae</taxon>
        <taxon>Streptophyta</taxon>
        <taxon>Embryophyta</taxon>
        <taxon>Tracheophyta</taxon>
        <taxon>Spermatophyta</taxon>
        <taxon>Magnoliopsida</taxon>
        <taxon>eudicotyledons</taxon>
        <taxon>Gunneridae</taxon>
        <taxon>Pentapetalae</taxon>
        <taxon>rosids</taxon>
        <taxon>fabids</taxon>
        <taxon>Fabales</taxon>
        <taxon>Fabaceae</taxon>
        <taxon>Papilionoideae</taxon>
        <taxon>50 kb inversion clade</taxon>
        <taxon>NPAAA clade</taxon>
        <taxon>indigoferoid/millettioid clade</taxon>
        <taxon>Phaseoleae</taxon>
        <taxon>Canavalia</taxon>
    </lineage>
</organism>
<comment type="subcellular location">
    <subcellularLocation>
        <location evidence="1">Membrane</location>
        <topology evidence="1">Multi-pass membrane protein</topology>
    </subcellularLocation>
</comment>
<feature type="transmembrane region" description="Helical" evidence="5">
    <location>
        <begin position="239"/>
        <end position="258"/>
    </location>
</feature>
<dbReference type="GO" id="GO:0016020">
    <property type="term" value="C:membrane"/>
    <property type="evidence" value="ECO:0007669"/>
    <property type="project" value="UniProtKB-SubCell"/>
</dbReference>
<dbReference type="PROSITE" id="PS50850">
    <property type="entry name" value="MFS"/>
    <property type="match status" value="1"/>
</dbReference>
<gene>
    <name evidence="7" type="ORF">VNO77_39380</name>
</gene>
<dbReference type="InterPro" id="IPR020846">
    <property type="entry name" value="MFS_dom"/>
</dbReference>
<protein>
    <recommendedName>
        <fullName evidence="6">Major facilitator superfamily (MFS) profile domain-containing protein</fullName>
    </recommendedName>
</protein>
<feature type="transmembrane region" description="Helical" evidence="5">
    <location>
        <begin position="468"/>
        <end position="488"/>
    </location>
</feature>
<comment type="caution">
    <text evidence="7">The sequence shown here is derived from an EMBL/GenBank/DDBJ whole genome shotgun (WGS) entry which is preliminary data.</text>
</comment>
<evidence type="ECO:0000256" key="2">
    <source>
        <dbReference type="ARBA" id="ARBA00022692"/>
    </source>
</evidence>
<dbReference type="Gene3D" id="1.20.1250.20">
    <property type="entry name" value="MFS general substrate transporter like domains"/>
    <property type="match status" value="1"/>
</dbReference>
<evidence type="ECO:0000259" key="6">
    <source>
        <dbReference type="PROSITE" id="PS50850"/>
    </source>
</evidence>
<keyword evidence="4 5" id="KW-0472">Membrane</keyword>
<keyword evidence="8" id="KW-1185">Reference proteome</keyword>
<dbReference type="PANTHER" id="PTHR24064">
    <property type="entry name" value="SOLUTE CARRIER FAMILY 22 MEMBER"/>
    <property type="match status" value="1"/>
</dbReference>
<keyword evidence="3 5" id="KW-1133">Transmembrane helix</keyword>
<feature type="transmembrane region" description="Helical" evidence="5">
    <location>
        <begin position="319"/>
        <end position="339"/>
    </location>
</feature>
<dbReference type="SUPFAM" id="SSF103473">
    <property type="entry name" value="MFS general substrate transporter"/>
    <property type="match status" value="1"/>
</dbReference>
<reference evidence="7 8" key="1">
    <citation type="submission" date="2024-01" db="EMBL/GenBank/DDBJ databases">
        <title>The genomes of 5 underutilized Papilionoideae crops provide insights into root nodulation and disease resistanc.</title>
        <authorList>
            <person name="Jiang F."/>
        </authorList>
    </citation>
    <scope>NUCLEOTIDE SEQUENCE [LARGE SCALE GENOMIC DNA]</scope>
    <source>
        <strain evidence="7">LVBAO_FW01</strain>
        <tissue evidence="7">Leaves</tissue>
    </source>
</reference>
<proteinExistence type="predicted"/>
<evidence type="ECO:0000313" key="8">
    <source>
        <dbReference type="Proteomes" id="UP001367508"/>
    </source>
</evidence>
<evidence type="ECO:0000256" key="5">
    <source>
        <dbReference type="SAM" id="Phobius"/>
    </source>
</evidence>
<dbReference type="GO" id="GO:0022857">
    <property type="term" value="F:transmembrane transporter activity"/>
    <property type="evidence" value="ECO:0007669"/>
    <property type="project" value="InterPro"/>
</dbReference>
<feature type="transmembrane region" description="Helical" evidence="5">
    <location>
        <begin position="351"/>
        <end position="372"/>
    </location>
</feature>
<feature type="transmembrane region" description="Helical" evidence="5">
    <location>
        <begin position="411"/>
        <end position="432"/>
    </location>
</feature>
<dbReference type="InterPro" id="IPR036259">
    <property type="entry name" value="MFS_trans_sf"/>
</dbReference>
<evidence type="ECO:0000256" key="4">
    <source>
        <dbReference type="ARBA" id="ARBA00023136"/>
    </source>
</evidence>
<name>A0AAN9KCG9_CANGL</name>
<dbReference type="Proteomes" id="UP001367508">
    <property type="component" value="Unassembled WGS sequence"/>
</dbReference>
<feature type="transmembrane region" description="Helical" evidence="5">
    <location>
        <begin position="125"/>
        <end position="142"/>
    </location>
</feature>
<feature type="transmembrane region" description="Helical" evidence="5">
    <location>
        <begin position="381"/>
        <end position="399"/>
    </location>
</feature>
<keyword evidence="2 5" id="KW-0812">Transmembrane</keyword>
<sequence length="519" mass="57680">MADSVQSQSQPQPLPSSDSAEQGKVILTWDELIEKSLGNFGWMQFLQCILVSIAMYFDAQQSFISIYSDDFPTWHCTNTSICKPTSDHCKIPKSSWSWDSHSSKTIISHWSLECSSSFLTGLPQSSFFIGCLIGSFVLAALADSSLGRKNMLILSCLSMSVTSMLIIFSTNIWIYSALKFLIGFWRSTIGTSVLVLLTEKVSANWRFTVGIVEYMSFTLGYMSLPGIAYVNRNSSWKSLYIWTSVPAICYSVIAYLFVTESPRWLLTQGREKEALKILQGVAGNGVVLDGRLPKVDVKEKVSFFQLYASIGELFKKRWAVIRTVAVMVLGIGVGMVYFGMPLAVGNLGFNIYLAVVFSALMEIPSCVATYFLENYKRRPSILVFSIIGGVCCVMCAVVGDHRLQWVKVGLAMVSFFGACTAYNVFLIYIIELFPTCVRNTTTSLVRQAIVFGCIFSPFLISAGRKNNFFSYGVFGVVILLSNLTLLCLPETQGIVLCDTMDQQEKKETSMNEIGNRVNV</sequence>